<evidence type="ECO:0000313" key="1">
    <source>
        <dbReference type="EMBL" id="VVE32860.1"/>
    </source>
</evidence>
<keyword evidence="2" id="KW-1185">Reference proteome</keyword>
<organism evidence="1 2">
    <name type="scientific">Pandoraea terrae</name>
    <dbReference type="NCBI Taxonomy" id="1537710"/>
    <lineage>
        <taxon>Bacteria</taxon>
        <taxon>Pseudomonadati</taxon>
        <taxon>Pseudomonadota</taxon>
        <taxon>Betaproteobacteria</taxon>
        <taxon>Burkholderiales</taxon>
        <taxon>Burkholderiaceae</taxon>
        <taxon>Pandoraea</taxon>
    </lineage>
</organism>
<evidence type="ECO:0000313" key="2">
    <source>
        <dbReference type="Proteomes" id="UP000414233"/>
    </source>
</evidence>
<dbReference type="Proteomes" id="UP000414233">
    <property type="component" value="Unassembled WGS sequence"/>
</dbReference>
<gene>
    <name evidence="1" type="ORF">PTE30175_03648</name>
</gene>
<dbReference type="EMBL" id="CABPRZ010000016">
    <property type="protein sequence ID" value="VVE32860.1"/>
    <property type="molecule type" value="Genomic_DNA"/>
</dbReference>
<sequence>MRKLIASTFVSLEHTSYKADTFPRTPSRNGWGGRALGEVDEPFLSWTNGTPGGVLA</sequence>
<proteinExistence type="predicted"/>
<dbReference type="AlphaFoldDB" id="A0A5E4X9P1"/>
<name>A0A5E4X9P1_9BURK</name>
<reference evidence="1 2" key="1">
    <citation type="submission" date="2019-08" db="EMBL/GenBank/DDBJ databases">
        <authorList>
            <person name="Peeters C."/>
        </authorList>
    </citation>
    <scope>NUCLEOTIDE SEQUENCE [LARGE SCALE GENOMIC DNA]</scope>
    <source>
        <strain evidence="1 2">LMG 30175</strain>
    </source>
</reference>
<protein>
    <submittedName>
        <fullName evidence="1">Uncharacterized protein</fullName>
    </submittedName>
</protein>
<accession>A0A5E4X9P1</accession>